<dbReference type="InterPro" id="IPR016162">
    <property type="entry name" value="Ald_DH_N"/>
</dbReference>
<accession>A0A0A6PK62</accession>
<protein>
    <submittedName>
        <fullName evidence="6">Succinate-semialdehyde dehydrogenase</fullName>
        <ecNumber evidence="6">1.2.1.16</ecNumber>
    </submittedName>
</protein>
<dbReference type="PROSITE" id="PS00687">
    <property type="entry name" value="ALDEHYDE_DEHYDR_GLU"/>
    <property type="match status" value="1"/>
</dbReference>
<gene>
    <name evidence="6" type="primary">gabD</name>
    <name evidence="6" type="ORF">PN36_20775</name>
</gene>
<dbReference type="AlphaFoldDB" id="A0A0A6PK62"/>
<dbReference type="EC" id="1.2.1.16" evidence="6"/>
<evidence type="ECO:0000256" key="1">
    <source>
        <dbReference type="ARBA" id="ARBA00009986"/>
    </source>
</evidence>
<evidence type="ECO:0000256" key="2">
    <source>
        <dbReference type="ARBA" id="ARBA00023002"/>
    </source>
</evidence>
<dbReference type="InterPro" id="IPR010102">
    <property type="entry name" value="Succ_semiAld_DH"/>
</dbReference>
<reference evidence="6 7" key="1">
    <citation type="journal article" date="2016" name="Front. Microbiol.">
        <title>Single-Cell (Meta-)Genomics of a Dimorphic Candidatus Thiomargarita nelsonii Reveals Genomic Plasticity.</title>
        <authorList>
            <person name="Flood B.E."/>
            <person name="Fliss P."/>
            <person name="Jones D.S."/>
            <person name="Dick G.J."/>
            <person name="Jain S."/>
            <person name="Kaster A.K."/>
            <person name="Winkel M."/>
            <person name="Mussmann M."/>
            <person name="Bailey J."/>
        </authorList>
    </citation>
    <scope>NUCLEOTIDE SEQUENCE [LARGE SCALE GENOMIC DNA]</scope>
    <source>
        <strain evidence="6">Hydrate Ridge</strain>
    </source>
</reference>
<comment type="caution">
    <text evidence="6">The sequence shown here is derived from an EMBL/GenBank/DDBJ whole genome shotgun (WGS) entry which is preliminary data.</text>
</comment>
<dbReference type="SUPFAM" id="SSF53720">
    <property type="entry name" value="ALDH-like"/>
    <property type="match status" value="1"/>
</dbReference>
<dbReference type="Proteomes" id="UP000030428">
    <property type="component" value="Unassembled WGS sequence"/>
</dbReference>
<evidence type="ECO:0000259" key="5">
    <source>
        <dbReference type="Pfam" id="PF00171"/>
    </source>
</evidence>
<evidence type="ECO:0000313" key="6">
    <source>
        <dbReference type="EMBL" id="KHD11003.1"/>
    </source>
</evidence>
<dbReference type="CDD" id="cd07103">
    <property type="entry name" value="ALDH_F5_SSADH_GabD"/>
    <property type="match status" value="1"/>
</dbReference>
<evidence type="ECO:0000313" key="7">
    <source>
        <dbReference type="Proteomes" id="UP000030428"/>
    </source>
</evidence>
<dbReference type="Gene3D" id="3.40.309.10">
    <property type="entry name" value="Aldehyde Dehydrogenase, Chain A, domain 2"/>
    <property type="match status" value="1"/>
</dbReference>
<dbReference type="GO" id="GO:0009450">
    <property type="term" value="P:gamma-aminobutyric acid catabolic process"/>
    <property type="evidence" value="ECO:0007669"/>
    <property type="project" value="InterPro"/>
</dbReference>
<dbReference type="InterPro" id="IPR015590">
    <property type="entry name" value="Aldehyde_DH_dom"/>
</dbReference>
<evidence type="ECO:0000256" key="4">
    <source>
        <dbReference type="RuleBase" id="RU003345"/>
    </source>
</evidence>
<dbReference type="InterPro" id="IPR050740">
    <property type="entry name" value="Aldehyde_DH_Superfamily"/>
</dbReference>
<dbReference type="Pfam" id="PF00171">
    <property type="entry name" value="Aldedh"/>
    <property type="match status" value="1"/>
</dbReference>
<organism evidence="6 7">
    <name type="scientific">Candidatus Thiomargarita nelsonii</name>
    <dbReference type="NCBI Taxonomy" id="1003181"/>
    <lineage>
        <taxon>Bacteria</taxon>
        <taxon>Pseudomonadati</taxon>
        <taxon>Pseudomonadota</taxon>
        <taxon>Gammaproteobacteria</taxon>
        <taxon>Thiotrichales</taxon>
        <taxon>Thiotrichaceae</taxon>
        <taxon>Thiomargarita</taxon>
    </lineage>
</organism>
<keyword evidence="7" id="KW-1185">Reference proteome</keyword>
<dbReference type="PROSITE" id="PS00070">
    <property type="entry name" value="ALDEHYDE_DEHYDR_CYS"/>
    <property type="match status" value="1"/>
</dbReference>
<keyword evidence="2 4" id="KW-0560">Oxidoreductase</keyword>
<dbReference type="InterPro" id="IPR029510">
    <property type="entry name" value="Ald_DH_CS_GLU"/>
</dbReference>
<sequence>MQLTNPRLFHQQAYINGSWADAHQQAVLDVTNPADQTVLGTVPNMGEAETREAIAAAQAAWPEWRSKTAKERAAIMRRWFDLIMANQQDLAVLVTAEQGKPLAESRLEVAYGASFIEWFAEEAKRVYGDIIPEPKPGQRIVVIKQPIGVVAAITPWNFPIAMITRKCAPALAVGCPVVIKPAESTPFSALALAELAEQAGFPNGVINIVTGMPNAIGAELTANPLVRKLSFTGSTAIGKLLMEQCAATVKKISLELGGNAPFIVFDDADIDAAVTGAVASKYRNTGQTCVCANRLLVQAGIYEEFAAKLAQAVSQLKVGDGLKGETQQGPLINQAAVQKVEGHISDAVAQGAKVVCGGKRHALGGTFFEPTILTDVTASMRIACEETFGPVAPLFRFQTEAQAIALANDTRYGLAAYFYSRDLGRVWRVAEALEYGIVGINEGLLSTEVAPFGGVKESGIGREGSKYGVEDFLEIKYMCMGGL</sequence>
<feature type="active site" evidence="3">
    <location>
        <position position="255"/>
    </location>
</feature>
<dbReference type="InterPro" id="IPR016163">
    <property type="entry name" value="Ald_DH_C"/>
</dbReference>
<name>A0A0A6PK62_9GAMM</name>
<feature type="domain" description="Aldehyde dehydrogenase" evidence="5">
    <location>
        <begin position="19"/>
        <end position="477"/>
    </location>
</feature>
<dbReference type="GO" id="GO:0005829">
    <property type="term" value="C:cytosol"/>
    <property type="evidence" value="ECO:0007669"/>
    <property type="project" value="TreeGrafter"/>
</dbReference>
<proteinExistence type="inferred from homology"/>
<dbReference type="FunFam" id="3.40.309.10:FF:000004">
    <property type="entry name" value="Succinate-semialdehyde dehydrogenase I"/>
    <property type="match status" value="1"/>
</dbReference>
<dbReference type="FunFam" id="3.40.605.10:FF:000005">
    <property type="entry name" value="Succinate-semialdehyde dehydrogenase I"/>
    <property type="match status" value="1"/>
</dbReference>
<dbReference type="PANTHER" id="PTHR43353:SF5">
    <property type="entry name" value="SUCCINATE-SEMIALDEHYDE DEHYDROGENASE, MITOCHONDRIAL"/>
    <property type="match status" value="1"/>
</dbReference>
<dbReference type="GO" id="GO:0004777">
    <property type="term" value="F:succinate-semialdehyde dehydrogenase (NAD+) activity"/>
    <property type="evidence" value="ECO:0007669"/>
    <property type="project" value="TreeGrafter"/>
</dbReference>
<dbReference type="InterPro" id="IPR016161">
    <property type="entry name" value="Ald_DH/histidinol_DH"/>
</dbReference>
<evidence type="ECO:0000256" key="3">
    <source>
        <dbReference type="PROSITE-ProRule" id="PRU10007"/>
    </source>
</evidence>
<dbReference type="PANTHER" id="PTHR43353">
    <property type="entry name" value="SUCCINATE-SEMIALDEHYDE DEHYDROGENASE, MITOCHONDRIAL"/>
    <property type="match status" value="1"/>
</dbReference>
<comment type="similarity">
    <text evidence="1 4">Belongs to the aldehyde dehydrogenase family.</text>
</comment>
<dbReference type="EMBL" id="JSZA02000091">
    <property type="protein sequence ID" value="KHD11003.1"/>
    <property type="molecule type" value="Genomic_DNA"/>
</dbReference>
<dbReference type="Gene3D" id="3.40.605.10">
    <property type="entry name" value="Aldehyde Dehydrogenase, Chain A, domain 1"/>
    <property type="match status" value="1"/>
</dbReference>
<dbReference type="InterPro" id="IPR016160">
    <property type="entry name" value="Ald_DH_CS_CYS"/>
</dbReference>
<dbReference type="NCBIfam" id="TIGR01780">
    <property type="entry name" value="SSADH"/>
    <property type="match status" value="1"/>
</dbReference>